<comment type="domain">
    <text evidence="11">The DHHC domain is required for palmitoyltransferase activity.</text>
</comment>
<feature type="transmembrane region" description="Helical" evidence="11">
    <location>
        <begin position="230"/>
        <end position="250"/>
    </location>
</feature>
<evidence type="ECO:0000256" key="3">
    <source>
        <dbReference type="ARBA" id="ARBA00022692"/>
    </source>
</evidence>
<keyword evidence="4 11" id="KW-1133">Transmembrane helix</keyword>
<dbReference type="GO" id="GO:0005794">
    <property type="term" value="C:Golgi apparatus"/>
    <property type="evidence" value="ECO:0007669"/>
    <property type="project" value="TreeGrafter"/>
</dbReference>
<evidence type="ECO:0000259" key="13">
    <source>
        <dbReference type="Pfam" id="PF01529"/>
    </source>
</evidence>
<comment type="catalytic activity">
    <reaction evidence="10 11">
        <text>L-cysteinyl-[protein] + hexadecanoyl-CoA = S-hexadecanoyl-L-cysteinyl-[protein] + CoA</text>
        <dbReference type="Rhea" id="RHEA:36683"/>
        <dbReference type="Rhea" id="RHEA-COMP:10131"/>
        <dbReference type="Rhea" id="RHEA-COMP:11032"/>
        <dbReference type="ChEBI" id="CHEBI:29950"/>
        <dbReference type="ChEBI" id="CHEBI:57287"/>
        <dbReference type="ChEBI" id="CHEBI:57379"/>
        <dbReference type="ChEBI" id="CHEBI:74151"/>
        <dbReference type="EC" id="2.3.1.225"/>
    </reaction>
</comment>
<dbReference type="OrthoDB" id="331948at2759"/>
<name>A0A232M6G1_9EURO</name>
<dbReference type="InterPro" id="IPR001594">
    <property type="entry name" value="Palmitoyltrfase_DHHC"/>
</dbReference>
<dbReference type="Pfam" id="PF01529">
    <property type="entry name" value="DHHC"/>
    <property type="match status" value="1"/>
</dbReference>
<keyword evidence="5 11" id="KW-0472">Membrane</keyword>
<dbReference type="InterPro" id="IPR039859">
    <property type="entry name" value="PFA4/ZDH16/20/ERF2-like"/>
</dbReference>
<evidence type="ECO:0000256" key="7">
    <source>
        <dbReference type="ARBA" id="ARBA00023288"/>
    </source>
</evidence>
<dbReference type="GO" id="GO:0019706">
    <property type="term" value="F:protein-cysteine S-palmitoyltransferase activity"/>
    <property type="evidence" value="ECO:0007669"/>
    <property type="project" value="UniProtKB-EC"/>
</dbReference>
<keyword evidence="7" id="KW-0449">Lipoprotein</keyword>
<dbReference type="GO" id="GO:0005783">
    <property type="term" value="C:endoplasmic reticulum"/>
    <property type="evidence" value="ECO:0007669"/>
    <property type="project" value="TreeGrafter"/>
</dbReference>
<evidence type="ECO:0000313" key="14">
    <source>
        <dbReference type="EMBL" id="OXV12005.1"/>
    </source>
</evidence>
<reference evidence="14 15" key="1">
    <citation type="journal article" date="2015" name="Environ. Microbiol.">
        <title>Metagenome sequence of Elaphomyces granulatus from sporocarp tissue reveals Ascomycota ectomycorrhizal fingerprints of genome expansion and a Proteobacteria-rich microbiome.</title>
        <authorList>
            <person name="Quandt C.A."/>
            <person name="Kohler A."/>
            <person name="Hesse C.N."/>
            <person name="Sharpton T.J."/>
            <person name="Martin F."/>
            <person name="Spatafora J.W."/>
        </authorList>
    </citation>
    <scope>NUCLEOTIDE SEQUENCE [LARGE SCALE GENOMIC DNA]</scope>
    <source>
        <strain evidence="14 15">OSC145934</strain>
    </source>
</reference>
<sequence length="508" mass="56265">MNFLIHPRTAFQMAACDEKVANLAVARAIPVITLGIIIYGCYAVTKPLCIDYLIHPLADYNRDARVALGAVIISLFYALLLCVLATYLRLYCVVVRNPDSLPCGEQALEPNEGGGSSAQDRKHHRRRRRHGTAREKTEDISTDIEDSRDLGSGQNAFSLDDLGLEKFYLKDVFVCQQDGRPSYCSTCCQFKADRAHHSHQLDRCSRKLDHFCPWVGGVVAESSFKFFFQFVCYTTIFCAYDVIVFSIFATELDQERNRLNSHWIASLGLGGLFFLFSAGMSAISLRLAMLNVTTIENLTSGANIWSLAILIPPSIAANLNTEGGMTPKFPTVSYSLSPASASSNTQSRDSGGERIFAILQTDQNPFDLGSPLRNLQQVMGYTACDWLLPIKLSPCTDHSSPESIYALGPVVQRLKREAGLGVSTRSDSECSADGSRRSRPRRRKSHVPSLRSPEPGETTDPAPRESRRHRRSRSATSTEDSTRSNRSNMDNSDTRESQAAHAMDITLN</sequence>
<dbReference type="GO" id="GO:0006612">
    <property type="term" value="P:protein targeting to membrane"/>
    <property type="evidence" value="ECO:0007669"/>
    <property type="project" value="TreeGrafter"/>
</dbReference>
<keyword evidence="2 11" id="KW-0808">Transferase</keyword>
<evidence type="ECO:0000256" key="8">
    <source>
        <dbReference type="ARBA" id="ARBA00023315"/>
    </source>
</evidence>
<keyword evidence="3 11" id="KW-0812">Transmembrane</keyword>
<evidence type="ECO:0000256" key="9">
    <source>
        <dbReference type="ARBA" id="ARBA00038298"/>
    </source>
</evidence>
<evidence type="ECO:0000313" key="15">
    <source>
        <dbReference type="Proteomes" id="UP000243515"/>
    </source>
</evidence>
<evidence type="ECO:0000256" key="2">
    <source>
        <dbReference type="ARBA" id="ARBA00022679"/>
    </source>
</evidence>
<dbReference type="PANTHER" id="PTHR22883:SF23">
    <property type="entry name" value="PALMITOYLTRANSFERASE ZDHHC6"/>
    <property type="match status" value="1"/>
</dbReference>
<dbReference type="AlphaFoldDB" id="A0A232M6G1"/>
<dbReference type="EC" id="2.3.1.225" evidence="11"/>
<protein>
    <recommendedName>
        <fullName evidence="11">Palmitoyltransferase</fullName>
        <ecNumber evidence="11">2.3.1.225</ecNumber>
    </recommendedName>
</protein>
<accession>A0A232M6G1</accession>
<comment type="caution">
    <text evidence="14">The sequence shown here is derived from an EMBL/GenBank/DDBJ whole genome shotgun (WGS) entry which is preliminary data.</text>
</comment>
<feature type="compositionally biased region" description="Basic residues" evidence="12">
    <location>
        <begin position="437"/>
        <end position="446"/>
    </location>
</feature>
<dbReference type="Proteomes" id="UP000243515">
    <property type="component" value="Unassembled WGS sequence"/>
</dbReference>
<feature type="region of interest" description="Disordered" evidence="12">
    <location>
        <begin position="106"/>
        <end position="147"/>
    </location>
</feature>
<dbReference type="EMBL" id="NPHW01002183">
    <property type="protein sequence ID" value="OXV12005.1"/>
    <property type="molecule type" value="Genomic_DNA"/>
</dbReference>
<evidence type="ECO:0000256" key="10">
    <source>
        <dbReference type="ARBA" id="ARBA00048048"/>
    </source>
</evidence>
<keyword evidence="8 11" id="KW-0012">Acyltransferase</keyword>
<feature type="domain" description="Palmitoyltransferase DHHC" evidence="13">
    <location>
        <begin position="180"/>
        <end position="299"/>
    </location>
</feature>
<feature type="transmembrane region" description="Helical" evidence="11">
    <location>
        <begin position="20"/>
        <end position="45"/>
    </location>
</feature>
<feature type="region of interest" description="Disordered" evidence="12">
    <location>
        <begin position="418"/>
        <end position="508"/>
    </location>
</feature>
<evidence type="ECO:0000256" key="1">
    <source>
        <dbReference type="ARBA" id="ARBA00004141"/>
    </source>
</evidence>
<gene>
    <name evidence="14" type="ORF">Egran_00234</name>
</gene>
<evidence type="ECO:0000256" key="12">
    <source>
        <dbReference type="SAM" id="MobiDB-lite"/>
    </source>
</evidence>
<keyword evidence="6" id="KW-0564">Palmitate</keyword>
<keyword evidence="15" id="KW-1185">Reference proteome</keyword>
<feature type="transmembrane region" description="Helical" evidence="11">
    <location>
        <begin position="65"/>
        <end position="88"/>
    </location>
</feature>
<dbReference type="PROSITE" id="PS50216">
    <property type="entry name" value="DHHC"/>
    <property type="match status" value="1"/>
</dbReference>
<feature type="compositionally biased region" description="Basic residues" evidence="12">
    <location>
        <begin position="121"/>
        <end position="131"/>
    </location>
</feature>
<evidence type="ECO:0000256" key="5">
    <source>
        <dbReference type="ARBA" id="ARBA00023136"/>
    </source>
</evidence>
<comment type="similarity">
    <text evidence="9">Belongs to the DHHC palmitoyltransferase family. PFA5 subfamily.</text>
</comment>
<organism evidence="14 15">
    <name type="scientific">Elaphomyces granulatus</name>
    <dbReference type="NCBI Taxonomy" id="519963"/>
    <lineage>
        <taxon>Eukaryota</taxon>
        <taxon>Fungi</taxon>
        <taxon>Dikarya</taxon>
        <taxon>Ascomycota</taxon>
        <taxon>Pezizomycotina</taxon>
        <taxon>Eurotiomycetes</taxon>
        <taxon>Eurotiomycetidae</taxon>
        <taxon>Eurotiales</taxon>
        <taxon>Elaphomycetaceae</taxon>
        <taxon>Elaphomyces</taxon>
    </lineage>
</organism>
<feature type="transmembrane region" description="Helical" evidence="11">
    <location>
        <begin position="262"/>
        <end position="283"/>
    </location>
</feature>
<dbReference type="PANTHER" id="PTHR22883">
    <property type="entry name" value="ZINC FINGER DHHC DOMAIN CONTAINING PROTEIN"/>
    <property type="match status" value="1"/>
</dbReference>
<proteinExistence type="inferred from homology"/>
<dbReference type="GO" id="GO:0016020">
    <property type="term" value="C:membrane"/>
    <property type="evidence" value="ECO:0007669"/>
    <property type="project" value="UniProtKB-SubCell"/>
</dbReference>
<evidence type="ECO:0000256" key="4">
    <source>
        <dbReference type="ARBA" id="ARBA00022989"/>
    </source>
</evidence>
<evidence type="ECO:0000256" key="6">
    <source>
        <dbReference type="ARBA" id="ARBA00023139"/>
    </source>
</evidence>
<evidence type="ECO:0000256" key="11">
    <source>
        <dbReference type="RuleBase" id="RU079119"/>
    </source>
</evidence>
<feature type="compositionally biased region" description="Basic and acidic residues" evidence="12">
    <location>
        <begin position="132"/>
        <end position="147"/>
    </location>
</feature>
<comment type="subcellular location">
    <subcellularLocation>
        <location evidence="1">Membrane</location>
        <topology evidence="1">Multi-pass membrane protein</topology>
    </subcellularLocation>
</comment>